<dbReference type="InterPro" id="IPR027417">
    <property type="entry name" value="P-loop_NTPase"/>
</dbReference>
<reference evidence="2" key="1">
    <citation type="journal article" date="2019" name="Int. J. Syst. Evol. Microbiol.">
        <title>The Global Catalogue of Microorganisms (GCM) 10K type strain sequencing project: providing services to taxonomists for standard genome sequencing and annotation.</title>
        <authorList>
            <consortium name="The Broad Institute Genomics Platform"/>
            <consortium name="The Broad Institute Genome Sequencing Center for Infectious Disease"/>
            <person name="Wu L."/>
            <person name="Ma J."/>
        </authorList>
    </citation>
    <scope>NUCLEOTIDE SEQUENCE [LARGE SCALE GENOMIC DNA]</scope>
    <source>
        <strain evidence="2">CGMCC 4.5581</strain>
    </source>
</reference>
<evidence type="ECO:0000313" key="1">
    <source>
        <dbReference type="EMBL" id="GGL83860.1"/>
    </source>
</evidence>
<comment type="caution">
    <text evidence="1">The sequence shown here is derived from an EMBL/GenBank/DDBJ whole genome shotgun (WGS) entry which is preliminary data.</text>
</comment>
<dbReference type="Proteomes" id="UP000648663">
    <property type="component" value="Unassembled WGS sequence"/>
</dbReference>
<dbReference type="RefSeq" id="WP_229682330.1">
    <property type="nucleotide sequence ID" value="NZ_BAABJU010000039.1"/>
</dbReference>
<evidence type="ECO:0000313" key="2">
    <source>
        <dbReference type="Proteomes" id="UP000648663"/>
    </source>
</evidence>
<gene>
    <name evidence="1" type="ORF">GCM10011589_45330</name>
</gene>
<accession>A0ABQ2GAL7</accession>
<proteinExistence type="predicted"/>
<keyword evidence="2" id="KW-1185">Reference proteome</keyword>
<protein>
    <submittedName>
        <fullName evidence="1">Uncharacterized protein</fullName>
    </submittedName>
</protein>
<dbReference type="Gene3D" id="3.40.50.300">
    <property type="entry name" value="P-loop containing nucleotide triphosphate hydrolases"/>
    <property type="match status" value="1"/>
</dbReference>
<organism evidence="1 2">
    <name type="scientific">Modestobacter marinus</name>
    <dbReference type="NCBI Taxonomy" id="477641"/>
    <lineage>
        <taxon>Bacteria</taxon>
        <taxon>Bacillati</taxon>
        <taxon>Actinomycetota</taxon>
        <taxon>Actinomycetes</taxon>
        <taxon>Geodermatophilales</taxon>
        <taxon>Geodermatophilaceae</taxon>
        <taxon>Modestobacter</taxon>
    </lineage>
</organism>
<sequence>MTDLATTVTVIDACGRARVPTLLSSDPGVGKSSLVRGIAASEGVTCETVLGSLREPADVGGIPVVTAEGVVLDPRPTPSGWLLLGRATCSWTS</sequence>
<name>A0ABQ2GAL7_9ACTN</name>
<dbReference type="EMBL" id="BMMI01000012">
    <property type="protein sequence ID" value="GGL83860.1"/>
    <property type="molecule type" value="Genomic_DNA"/>
</dbReference>